<dbReference type="InterPro" id="IPR046947">
    <property type="entry name" value="LytR-like"/>
</dbReference>
<dbReference type="Proteomes" id="UP000095651">
    <property type="component" value="Unassembled WGS sequence"/>
</dbReference>
<keyword evidence="2" id="KW-0963">Cytoplasm</keyword>
<feature type="modified residue" description="4-aspartylphosphate" evidence="7">
    <location>
        <position position="60"/>
    </location>
</feature>
<keyword evidence="4" id="KW-0010">Activator</keyword>
<dbReference type="Proteomes" id="UP000261257">
    <property type="component" value="Unassembled WGS sequence"/>
</dbReference>
<dbReference type="EMBL" id="CYZE01000002">
    <property type="protein sequence ID" value="CUN82762.1"/>
    <property type="molecule type" value="Genomic_DNA"/>
</dbReference>
<dbReference type="PROSITE" id="PS50930">
    <property type="entry name" value="HTH_LYTTR"/>
    <property type="match status" value="1"/>
</dbReference>
<dbReference type="InterPro" id="IPR007492">
    <property type="entry name" value="LytTR_DNA-bd_dom"/>
</dbReference>
<evidence type="ECO:0000256" key="3">
    <source>
        <dbReference type="ARBA" id="ARBA00023012"/>
    </source>
</evidence>
<evidence type="ECO:0000313" key="11">
    <source>
        <dbReference type="EMBL" id="RGL97526.1"/>
    </source>
</evidence>
<sequence length="247" mass="28893">MINIYLCEDDQVQLECWKNRIEKYLMIHNMDMELFCWTKDPLVLLAFLEKSECVGLYFIDIDLNADMNGLELAVKIRKHDPRGYIVFITTHDEMAPLTFKLKVEAMDFILKDEPDQFEKKICSCLEAAHTNYYRHLQAGNRALVIKDGPDSILMNQDDILFITCGHNSHTIVIYTWNGVRRLSGTLKEIKTRLNRYFCYCSRSAIINIKNMEIYLPGERKVRMKNGAFCDVSFRMAGEIQRRIKELG</sequence>
<evidence type="ECO:0000313" key="13">
    <source>
        <dbReference type="Proteomes" id="UP000261257"/>
    </source>
</evidence>
<keyword evidence="7" id="KW-0597">Phosphoprotein</keyword>
<comment type="function">
    <text evidence="5">May play the central regulatory role in sporulation. It may be an element of the effector pathway responsible for the activation of sporulation genes in response to nutritional stress. Spo0A may act in concert with spo0H (a sigma factor) to control the expression of some genes that are critical to the sporulation process.</text>
</comment>
<feature type="domain" description="Response regulatory" evidence="8">
    <location>
        <begin position="3"/>
        <end position="126"/>
    </location>
</feature>
<keyword evidence="3" id="KW-0902">Two-component regulatory system</keyword>
<dbReference type="GO" id="GO:0000156">
    <property type="term" value="F:phosphorelay response regulator activity"/>
    <property type="evidence" value="ECO:0007669"/>
    <property type="project" value="InterPro"/>
</dbReference>
<name>A0A174A258_9FIRM</name>
<dbReference type="EMBL" id="QSSQ01000037">
    <property type="protein sequence ID" value="RGL97526.1"/>
    <property type="molecule type" value="Genomic_DNA"/>
</dbReference>
<dbReference type="Gene3D" id="2.40.50.1020">
    <property type="entry name" value="LytTr DNA-binding domain"/>
    <property type="match status" value="1"/>
</dbReference>
<keyword evidence="11" id="KW-0238">DNA-binding</keyword>
<evidence type="ECO:0000256" key="5">
    <source>
        <dbReference type="ARBA" id="ARBA00024867"/>
    </source>
</evidence>
<dbReference type="Gene3D" id="3.40.50.2300">
    <property type="match status" value="1"/>
</dbReference>
<evidence type="ECO:0000256" key="4">
    <source>
        <dbReference type="ARBA" id="ARBA00023159"/>
    </source>
</evidence>
<dbReference type="Pfam" id="PF00072">
    <property type="entry name" value="Response_reg"/>
    <property type="match status" value="1"/>
</dbReference>
<dbReference type="RefSeq" id="WP_055653445.1">
    <property type="nucleotide sequence ID" value="NZ_CABIXC010000002.1"/>
</dbReference>
<organism evidence="10 12">
    <name type="scientific">Hungatella hathewayi</name>
    <dbReference type="NCBI Taxonomy" id="154046"/>
    <lineage>
        <taxon>Bacteria</taxon>
        <taxon>Bacillati</taxon>
        <taxon>Bacillota</taxon>
        <taxon>Clostridia</taxon>
        <taxon>Lachnospirales</taxon>
        <taxon>Lachnospiraceae</taxon>
        <taxon>Hungatella</taxon>
    </lineage>
</organism>
<gene>
    <name evidence="10" type="primary">agrA</name>
    <name evidence="11" type="ORF">DXC39_25580</name>
    <name evidence="10" type="ORF">ERS852407_01199</name>
</gene>
<dbReference type="PANTHER" id="PTHR37299:SF3">
    <property type="entry name" value="STAGE 0 SPORULATION PROTEIN A HOMOLOG"/>
    <property type="match status" value="1"/>
</dbReference>
<evidence type="ECO:0000313" key="10">
    <source>
        <dbReference type="EMBL" id="CUN82762.1"/>
    </source>
</evidence>
<evidence type="ECO:0000259" key="8">
    <source>
        <dbReference type="PROSITE" id="PS50110"/>
    </source>
</evidence>
<evidence type="ECO:0000256" key="6">
    <source>
        <dbReference type="ARBA" id="ARBA00037164"/>
    </source>
</evidence>
<comment type="function">
    <text evidence="6">Required for high-level post-exponential phase expression of a series of secreted proteins.</text>
</comment>
<dbReference type="GO" id="GO:0003677">
    <property type="term" value="F:DNA binding"/>
    <property type="evidence" value="ECO:0007669"/>
    <property type="project" value="UniProtKB-KW"/>
</dbReference>
<evidence type="ECO:0000256" key="7">
    <source>
        <dbReference type="PROSITE-ProRule" id="PRU00169"/>
    </source>
</evidence>
<proteinExistence type="predicted"/>
<dbReference type="AlphaFoldDB" id="A0A174A258"/>
<evidence type="ECO:0000313" key="12">
    <source>
        <dbReference type="Proteomes" id="UP000095651"/>
    </source>
</evidence>
<evidence type="ECO:0000256" key="1">
    <source>
        <dbReference type="ARBA" id="ARBA00018672"/>
    </source>
</evidence>
<dbReference type="PROSITE" id="PS50110">
    <property type="entry name" value="RESPONSE_REGULATORY"/>
    <property type="match status" value="1"/>
</dbReference>
<reference evidence="10 12" key="1">
    <citation type="submission" date="2015-09" db="EMBL/GenBank/DDBJ databases">
        <authorList>
            <consortium name="Pathogen Informatics"/>
        </authorList>
    </citation>
    <scope>NUCLEOTIDE SEQUENCE [LARGE SCALE GENOMIC DNA]</scope>
    <source>
        <strain evidence="10 12">2789STDY5608850</strain>
    </source>
</reference>
<accession>A0A174A258</accession>
<evidence type="ECO:0000256" key="2">
    <source>
        <dbReference type="ARBA" id="ARBA00022490"/>
    </source>
</evidence>
<reference evidence="11 13" key="2">
    <citation type="submission" date="2018-08" db="EMBL/GenBank/DDBJ databases">
        <title>A genome reference for cultivated species of the human gut microbiota.</title>
        <authorList>
            <person name="Zou Y."/>
            <person name="Xue W."/>
            <person name="Luo G."/>
        </authorList>
    </citation>
    <scope>NUCLEOTIDE SEQUENCE [LARGE SCALE GENOMIC DNA]</scope>
    <source>
        <strain evidence="11 13">TF05-11AC</strain>
    </source>
</reference>
<evidence type="ECO:0000259" key="9">
    <source>
        <dbReference type="PROSITE" id="PS50930"/>
    </source>
</evidence>
<dbReference type="PANTHER" id="PTHR37299">
    <property type="entry name" value="TRANSCRIPTIONAL REGULATOR-RELATED"/>
    <property type="match status" value="1"/>
</dbReference>
<feature type="domain" description="HTH LytTR-type" evidence="9">
    <location>
        <begin position="143"/>
        <end position="245"/>
    </location>
</feature>
<protein>
    <recommendedName>
        <fullName evidence="1">Stage 0 sporulation protein A homolog</fullName>
    </recommendedName>
</protein>
<dbReference type="InterPro" id="IPR001789">
    <property type="entry name" value="Sig_transdc_resp-reg_receiver"/>
</dbReference>
<dbReference type="Pfam" id="PF04397">
    <property type="entry name" value="LytTR"/>
    <property type="match status" value="1"/>
</dbReference>
<dbReference type="SMART" id="SM00850">
    <property type="entry name" value="LytTR"/>
    <property type="match status" value="1"/>
</dbReference>
<dbReference type="InterPro" id="IPR011006">
    <property type="entry name" value="CheY-like_superfamily"/>
</dbReference>
<dbReference type="SUPFAM" id="SSF52172">
    <property type="entry name" value="CheY-like"/>
    <property type="match status" value="1"/>
</dbReference>
<dbReference type="SMART" id="SM00448">
    <property type="entry name" value="REC"/>
    <property type="match status" value="1"/>
</dbReference>
<dbReference type="CDD" id="cd17533">
    <property type="entry name" value="REC_LytTR_AgrA-like"/>
    <property type="match status" value="1"/>
</dbReference>